<evidence type="ECO:0000313" key="2">
    <source>
        <dbReference type="Proteomes" id="UP000236742"/>
    </source>
</evidence>
<reference evidence="1 2" key="1">
    <citation type="submission" date="2016-10" db="EMBL/GenBank/DDBJ databases">
        <authorList>
            <person name="de Groot N.N."/>
        </authorList>
    </citation>
    <scope>NUCLEOTIDE SEQUENCE [LARGE SCALE GENOMIC DNA]</scope>
    <source>
        <strain evidence="1 2">DSM 23413</strain>
    </source>
</reference>
<keyword evidence="2" id="KW-1185">Reference proteome</keyword>
<evidence type="ECO:0000313" key="1">
    <source>
        <dbReference type="EMBL" id="SEG02947.1"/>
    </source>
</evidence>
<gene>
    <name evidence="1" type="ORF">SAMN05421751_1098</name>
</gene>
<proteinExistence type="predicted"/>
<dbReference type="Proteomes" id="UP000236742">
    <property type="component" value="Unassembled WGS sequence"/>
</dbReference>
<dbReference type="RefSeq" id="WP_104008267.1">
    <property type="nucleotide sequence ID" value="NZ_FNVD01000009.1"/>
</dbReference>
<dbReference type="OrthoDB" id="7605215at2"/>
<dbReference type="EMBL" id="FNVD01000009">
    <property type="protein sequence ID" value="SEG02947.1"/>
    <property type="molecule type" value="Genomic_DNA"/>
</dbReference>
<dbReference type="AlphaFoldDB" id="A0A1H5WVH6"/>
<organism evidence="1 2">
    <name type="scientific">Jhaorihella thermophila</name>
    <dbReference type="NCBI Taxonomy" id="488547"/>
    <lineage>
        <taxon>Bacteria</taxon>
        <taxon>Pseudomonadati</taxon>
        <taxon>Pseudomonadota</taxon>
        <taxon>Alphaproteobacteria</taxon>
        <taxon>Rhodobacterales</taxon>
        <taxon>Paracoccaceae</taxon>
        <taxon>Jhaorihella</taxon>
    </lineage>
</organism>
<sequence>MEILKRDEAIPASYPAVPSGLSVAAAALDGDMIWQRIEAYTAHRFTDRQVIWTVEGPGEWWPDLTPATITAAEIWRDDAWTADTLKAGPLGGYVLDGTGPYRITANVGGGAVPAAINEAFRRLAEYMAEEVERQGAGQYSVTIGQITETFTRNPGWQARGMQLSGAGDLLRPYRRA</sequence>
<protein>
    <submittedName>
        <fullName evidence="1">Uncharacterized protein</fullName>
    </submittedName>
</protein>
<name>A0A1H5WVH6_9RHOB</name>
<accession>A0A1H5WVH6</accession>